<protein>
    <submittedName>
        <fullName evidence="2">Uncharacterized protein</fullName>
    </submittedName>
</protein>
<keyword evidence="1" id="KW-0812">Transmembrane</keyword>
<keyword evidence="1" id="KW-0472">Membrane</keyword>
<accession>A0A2J6R6T4</accession>
<evidence type="ECO:0000256" key="1">
    <source>
        <dbReference type="SAM" id="Phobius"/>
    </source>
</evidence>
<sequence>MVYKTLVLRSSVNFYLHDRRGTQVLLSSILRVSDNVPGIDPSAQWIREVKSWFEVGFLRARFTMLSILEGEGRRPQEPDPTDPLDSLRMCDRILFFDDNYTNIDFAGLIATLLTLLVLCMISYTKEAKVAYKKFASAGQHRFEEARPAL</sequence>
<reference evidence="2 3" key="1">
    <citation type="submission" date="2016-04" db="EMBL/GenBank/DDBJ databases">
        <title>A degradative enzymes factory behind the ericoid mycorrhizal symbiosis.</title>
        <authorList>
            <consortium name="DOE Joint Genome Institute"/>
            <person name="Martino E."/>
            <person name="Morin E."/>
            <person name="Grelet G."/>
            <person name="Kuo A."/>
            <person name="Kohler A."/>
            <person name="Daghino S."/>
            <person name="Barry K."/>
            <person name="Choi C."/>
            <person name="Cichocki N."/>
            <person name="Clum A."/>
            <person name="Copeland A."/>
            <person name="Hainaut M."/>
            <person name="Haridas S."/>
            <person name="Labutti K."/>
            <person name="Lindquist E."/>
            <person name="Lipzen A."/>
            <person name="Khouja H.-R."/>
            <person name="Murat C."/>
            <person name="Ohm R."/>
            <person name="Olson A."/>
            <person name="Spatafora J."/>
            <person name="Veneault-Fourrey C."/>
            <person name="Henrissat B."/>
            <person name="Grigoriev I."/>
            <person name="Martin F."/>
            <person name="Perotto S."/>
        </authorList>
    </citation>
    <scope>NUCLEOTIDE SEQUENCE [LARGE SCALE GENOMIC DNA]</scope>
    <source>
        <strain evidence="2 3">F</strain>
    </source>
</reference>
<gene>
    <name evidence="2" type="ORF">L207DRAFT_517428</name>
</gene>
<dbReference type="AlphaFoldDB" id="A0A2J6R6T4"/>
<dbReference type="Proteomes" id="UP000235786">
    <property type="component" value="Unassembled WGS sequence"/>
</dbReference>
<evidence type="ECO:0000313" key="3">
    <source>
        <dbReference type="Proteomes" id="UP000235786"/>
    </source>
</evidence>
<dbReference type="EMBL" id="KZ613954">
    <property type="protein sequence ID" value="PMD34226.1"/>
    <property type="molecule type" value="Genomic_DNA"/>
</dbReference>
<evidence type="ECO:0000313" key="2">
    <source>
        <dbReference type="EMBL" id="PMD34226.1"/>
    </source>
</evidence>
<feature type="transmembrane region" description="Helical" evidence="1">
    <location>
        <begin position="105"/>
        <end position="123"/>
    </location>
</feature>
<proteinExistence type="predicted"/>
<keyword evidence="1" id="KW-1133">Transmembrane helix</keyword>
<organism evidence="2 3">
    <name type="scientific">Hyaloscypha variabilis (strain UAMH 11265 / GT02V1 / F)</name>
    <name type="common">Meliniomyces variabilis</name>
    <dbReference type="NCBI Taxonomy" id="1149755"/>
    <lineage>
        <taxon>Eukaryota</taxon>
        <taxon>Fungi</taxon>
        <taxon>Dikarya</taxon>
        <taxon>Ascomycota</taxon>
        <taxon>Pezizomycotina</taxon>
        <taxon>Leotiomycetes</taxon>
        <taxon>Helotiales</taxon>
        <taxon>Hyaloscyphaceae</taxon>
        <taxon>Hyaloscypha</taxon>
        <taxon>Hyaloscypha variabilis</taxon>
    </lineage>
</organism>
<name>A0A2J6R6T4_HYAVF</name>
<keyword evidence="3" id="KW-1185">Reference proteome</keyword>